<evidence type="ECO:0000259" key="6">
    <source>
        <dbReference type="PROSITE" id="PS51296"/>
    </source>
</evidence>
<accession>A0ABT9MB23</accession>
<sequence>MNGGPAPDPRGDRPAGARRVTRRSLLEHWWVVPVAGTVGAFGYMGWYASNVTFNKRRPGRTAFRAVAAQRVAALADLKEDWAEVEFTYDGRPCTLLRVPRATPGGLVVPVEGGEVPLAAFSRMCTHLSCPVNLIRDQEVMAFAFNYRPPPADRHPQLGCRCHYSIFDPLKGGEAVFGKATLPLPRVQLEVRGGDVYATGIEPAPTPSN</sequence>
<dbReference type="InterPro" id="IPR036922">
    <property type="entry name" value="Rieske_2Fe-2S_sf"/>
</dbReference>
<evidence type="ECO:0000313" key="8">
    <source>
        <dbReference type="Proteomes" id="UP001232163"/>
    </source>
</evidence>
<gene>
    <name evidence="7" type="ORF">QO006_001204</name>
</gene>
<keyword evidence="5" id="KW-0812">Transmembrane</keyword>
<keyword evidence="1" id="KW-0001">2Fe-2S</keyword>
<organism evidence="7 8">
    <name type="scientific">Deinococcus enclensis</name>
    <dbReference type="NCBI Taxonomy" id="1049582"/>
    <lineage>
        <taxon>Bacteria</taxon>
        <taxon>Thermotogati</taxon>
        <taxon>Deinococcota</taxon>
        <taxon>Deinococci</taxon>
        <taxon>Deinococcales</taxon>
        <taxon>Deinococcaceae</taxon>
        <taxon>Deinococcus</taxon>
    </lineage>
</organism>
<keyword evidence="3" id="KW-0408">Iron</keyword>
<dbReference type="Gene3D" id="2.102.10.10">
    <property type="entry name" value="Rieske [2Fe-2S] iron-sulphur domain"/>
    <property type="match status" value="1"/>
</dbReference>
<keyword evidence="5" id="KW-0472">Membrane</keyword>
<name>A0ABT9MB23_9DEIO</name>
<keyword evidence="5" id="KW-1133">Transmembrane helix</keyword>
<dbReference type="RefSeq" id="WP_307464895.1">
    <property type="nucleotide sequence ID" value="NZ_JAURUR010000002.1"/>
</dbReference>
<reference evidence="7 8" key="1">
    <citation type="submission" date="2023-07" db="EMBL/GenBank/DDBJ databases">
        <title>Genomic Encyclopedia of Type Strains, Phase IV (KMG-IV): sequencing the most valuable type-strain genomes for metagenomic binning, comparative biology and taxonomic classification.</title>
        <authorList>
            <person name="Goeker M."/>
        </authorList>
    </citation>
    <scope>NUCLEOTIDE SEQUENCE [LARGE SCALE GENOMIC DNA]</scope>
    <source>
        <strain evidence="7 8">NIO-1023</strain>
    </source>
</reference>
<dbReference type="Proteomes" id="UP001232163">
    <property type="component" value="Unassembled WGS sequence"/>
</dbReference>
<keyword evidence="4" id="KW-0411">Iron-sulfur</keyword>
<dbReference type="InterPro" id="IPR017941">
    <property type="entry name" value="Rieske_2Fe-2S"/>
</dbReference>
<feature type="transmembrane region" description="Helical" evidence="5">
    <location>
        <begin position="28"/>
        <end position="48"/>
    </location>
</feature>
<protein>
    <submittedName>
        <fullName evidence="7">Rieske Fe-S protein</fullName>
    </submittedName>
</protein>
<proteinExistence type="predicted"/>
<dbReference type="PROSITE" id="PS51296">
    <property type="entry name" value="RIESKE"/>
    <property type="match status" value="1"/>
</dbReference>
<evidence type="ECO:0000256" key="3">
    <source>
        <dbReference type="ARBA" id="ARBA00023004"/>
    </source>
</evidence>
<dbReference type="SUPFAM" id="SSF50022">
    <property type="entry name" value="ISP domain"/>
    <property type="match status" value="1"/>
</dbReference>
<comment type="caution">
    <text evidence="7">The sequence shown here is derived from an EMBL/GenBank/DDBJ whole genome shotgun (WGS) entry which is preliminary data.</text>
</comment>
<evidence type="ECO:0000256" key="4">
    <source>
        <dbReference type="ARBA" id="ARBA00023014"/>
    </source>
</evidence>
<evidence type="ECO:0000256" key="5">
    <source>
        <dbReference type="SAM" id="Phobius"/>
    </source>
</evidence>
<feature type="domain" description="Rieske" evidence="6">
    <location>
        <begin position="90"/>
        <end position="197"/>
    </location>
</feature>
<dbReference type="EMBL" id="JAURUR010000002">
    <property type="protein sequence ID" value="MDP9763787.1"/>
    <property type="molecule type" value="Genomic_DNA"/>
</dbReference>
<evidence type="ECO:0000313" key="7">
    <source>
        <dbReference type="EMBL" id="MDP9763787.1"/>
    </source>
</evidence>
<evidence type="ECO:0000256" key="1">
    <source>
        <dbReference type="ARBA" id="ARBA00022714"/>
    </source>
</evidence>
<evidence type="ECO:0000256" key="2">
    <source>
        <dbReference type="ARBA" id="ARBA00022723"/>
    </source>
</evidence>
<keyword evidence="2" id="KW-0479">Metal-binding</keyword>
<keyword evidence="8" id="KW-1185">Reference proteome</keyword>